<accession>A0A1B0C6B0</accession>
<dbReference type="AlphaFoldDB" id="A0A1B0C6B0"/>
<evidence type="ECO:0000259" key="2">
    <source>
        <dbReference type="Pfam" id="PF04935"/>
    </source>
</evidence>
<name>A0A1B0C6B0_9MUSC</name>
<sequence>MRNCTQPVSIFGRNVNRNQRKHKVDKKKSKKEWQDREKKIDNDIAARQKKRQENINKRIRDKQIRTLKRASKKGRLIPGF</sequence>
<dbReference type="EMBL" id="JXJN01026522">
    <property type="status" value="NOT_ANNOTATED_CDS"/>
    <property type="molecule type" value="Genomic_DNA"/>
</dbReference>
<feature type="region of interest" description="Disordered" evidence="1">
    <location>
        <begin position="1"/>
        <end position="38"/>
    </location>
</feature>
<feature type="compositionally biased region" description="Basic residues" evidence="1">
    <location>
        <begin position="18"/>
        <end position="30"/>
    </location>
</feature>
<reference evidence="3" key="2">
    <citation type="submission" date="2020-05" db="UniProtKB">
        <authorList>
            <consortium name="EnsemblMetazoa"/>
        </authorList>
    </citation>
    <scope>IDENTIFICATION</scope>
    <source>
        <strain evidence="3">IAEA</strain>
    </source>
</reference>
<protein>
    <recommendedName>
        <fullName evidence="2">Ribosomal RNA-processing protein 14/surfeit locus protein 6 C-terminal domain-containing protein</fullName>
    </recommendedName>
</protein>
<dbReference type="Proteomes" id="UP000092460">
    <property type="component" value="Unassembled WGS sequence"/>
</dbReference>
<evidence type="ECO:0000313" key="4">
    <source>
        <dbReference type="Proteomes" id="UP000092460"/>
    </source>
</evidence>
<evidence type="ECO:0000256" key="1">
    <source>
        <dbReference type="SAM" id="MobiDB-lite"/>
    </source>
</evidence>
<keyword evidence="4" id="KW-1185">Reference proteome</keyword>
<dbReference type="VEuPathDB" id="VectorBase:GPPI050332"/>
<dbReference type="InterPro" id="IPR029190">
    <property type="entry name" value="Rrp14/SURF6_C"/>
</dbReference>
<dbReference type="Pfam" id="PF04935">
    <property type="entry name" value="SURF6"/>
    <property type="match status" value="1"/>
</dbReference>
<reference evidence="4" key="1">
    <citation type="submission" date="2015-01" db="EMBL/GenBank/DDBJ databases">
        <authorList>
            <person name="Aksoy S."/>
            <person name="Warren W."/>
            <person name="Wilson R.K."/>
        </authorList>
    </citation>
    <scope>NUCLEOTIDE SEQUENCE [LARGE SCALE GENOMIC DNA]</scope>
    <source>
        <strain evidence="4">IAEA</strain>
    </source>
</reference>
<dbReference type="EnsemblMetazoa" id="GPPI050332-RA">
    <property type="protein sequence ID" value="GPPI050332-PA"/>
    <property type="gene ID" value="GPPI050332"/>
</dbReference>
<feature type="domain" description="Ribosomal RNA-processing protein 14/surfeit locus protein 6 C-terminal" evidence="2">
    <location>
        <begin position="20"/>
        <end position="65"/>
    </location>
</feature>
<dbReference type="STRING" id="67801.A0A1B0C6B0"/>
<proteinExistence type="predicted"/>
<evidence type="ECO:0000313" key="3">
    <source>
        <dbReference type="EnsemblMetazoa" id="GPPI050332-PA"/>
    </source>
</evidence>
<organism evidence="3 4">
    <name type="scientific">Glossina palpalis gambiensis</name>
    <dbReference type="NCBI Taxonomy" id="67801"/>
    <lineage>
        <taxon>Eukaryota</taxon>
        <taxon>Metazoa</taxon>
        <taxon>Ecdysozoa</taxon>
        <taxon>Arthropoda</taxon>
        <taxon>Hexapoda</taxon>
        <taxon>Insecta</taxon>
        <taxon>Pterygota</taxon>
        <taxon>Neoptera</taxon>
        <taxon>Endopterygota</taxon>
        <taxon>Diptera</taxon>
        <taxon>Brachycera</taxon>
        <taxon>Muscomorpha</taxon>
        <taxon>Hippoboscoidea</taxon>
        <taxon>Glossinidae</taxon>
        <taxon>Glossina</taxon>
    </lineage>
</organism>